<dbReference type="EMBL" id="GBXM01053407">
    <property type="protein sequence ID" value="JAH55170.1"/>
    <property type="molecule type" value="Transcribed_RNA"/>
</dbReference>
<reference evidence="1" key="1">
    <citation type="submission" date="2014-11" db="EMBL/GenBank/DDBJ databases">
        <authorList>
            <person name="Amaro Gonzalez C."/>
        </authorList>
    </citation>
    <scope>NUCLEOTIDE SEQUENCE</scope>
</reference>
<name>A0A0E9U9Q8_ANGAN</name>
<proteinExistence type="predicted"/>
<accession>A0A0E9U9Q8</accession>
<evidence type="ECO:0000313" key="1">
    <source>
        <dbReference type="EMBL" id="JAH62457.1"/>
    </source>
</evidence>
<dbReference type="EMBL" id="GBXM01046120">
    <property type="protein sequence ID" value="JAH62457.1"/>
    <property type="molecule type" value="Transcribed_RNA"/>
</dbReference>
<organism evidence="1">
    <name type="scientific">Anguilla anguilla</name>
    <name type="common">European freshwater eel</name>
    <name type="synonym">Muraena anguilla</name>
    <dbReference type="NCBI Taxonomy" id="7936"/>
    <lineage>
        <taxon>Eukaryota</taxon>
        <taxon>Metazoa</taxon>
        <taxon>Chordata</taxon>
        <taxon>Craniata</taxon>
        <taxon>Vertebrata</taxon>
        <taxon>Euteleostomi</taxon>
        <taxon>Actinopterygii</taxon>
        <taxon>Neopterygii</taxon>
        <taxon>Teleostei</taxon>
        <taxon>Anguilliformes</taxon>
        <taxon>Anguillidae</taxon>
        <taxon>Anguilla</taxon>
    </lineage>
</organism>
<protein>
    <submittedName>
        <fullName evidence="1">Uncharacterized protein</fullName>
    </submittedName>
</protein>
<sequence>MVRIQYQTEGPIRALEQGLCEPPICRCSLMFIYIYFTGTGLQACVQEGAS</sequence>
<dbReference type="AlphaFoldDB" id="A0A0E9U9Q8"/>
<reference evidence="1" key="2">
    <citation type="journal article" date="2015" name="Fish Shellfish Immunol.">
        <title>Early steps in the European eel (Anguilla anguilla)-Vibrio vulnificus interaction in the gills: Role of the RtxA13 toxin.</title>
        <authorList>
            <person name="Callol A."/>
            <person name="Pajuelo D."/>
            <person name="Ebbesson L."/>
            <person name="Teles M."/>
            <person name="MacKenzie S."/>
            <person name="Amaro C."/>
        </authorList>
    </citation>
    <scope>NUCLEOTIDE SEQUENCE</scope>
</reference>